<dbReference type="EMBL" id="RXIC02000022">
    <property type="protein sequence ID" value="KAB1215249.1"/>
    <property type="molecule type" value="Genomic_DNA"/>
</dbReference>
<dbReference type="Pfam" id="PF00069">
    <property type="entry name" value="Pkinase"/>
    <property type="match status" value="1"/>
</dbReference>
<dbReference type="FunFam" id="3.50.4.10:FF:000002">
    <property type="entry name" value="G-type lectin S-receptor-like serine/threonine-protein kinase"/>
    <property type="match status" value="1"/>
</dbReference>
<dbReference type="EC" id="2.7.11.1" evidence="2"/>
<dbReference type="GO" id="GO:0048544">
    <property type="term" value="P:recognition of pollen"/>
    <property type="evidence" value="ECO:0007669"/>
    <property type="project" value="InterPro"/>
</dbReference>
<dbReference type="Gene3D" id="2.90.10.10">
    <property type="entry name" value="Bulb-type lectin domain"/>
    <property type="match status" value="2"/>
</dbReference>
<keyword evidence="11" id="KW-1133">Transmembrane helix</keyword>
<dbReference type="InterPro" id="IPR001245">
    <property type="entry name" value="Ser-Thr/Tyr_kinase_cat_dom"/>
</dbReference>
<dbReference type="FunFam" id="3.30.200.20:FF:000195">
    <property type="entry name" value="G-type lectin S-receptor-like serine/threonine-protein kinase"/>
    <property type="match status" value="1"/>
</dbReference>
<keyword evidence="15" id="KW-0325">Glycoprotein</keyword>
<dbReference type="Pfam" id="PF07714">
    <property type="entry name" value="PK_Tyr_Ser-Thr"/>
    <property type="match status" value="2"/>
</dbReference>
<feature type="domain" description="Apple" evidence="22">
    <location>
        <begin position="291"/>
        <end position="379"/>
    </location>
</feature>
<dbReference type="FunFam" id="2.90.10.10:FF:000004">
    <property type="entry name" value="G-type lectin S-receptor-like serine/threonine-protein kinase"/>
    <property type="match status" value="1"/>
</dbReference>
<feature type="domain" description="Bulb-type lectin" evidence="21">
    <location>
        <begin position="920"/>
        <end position="1040"/>
    </location>
</feature>
<evidence type="ECO:0000259" key="21">
    <source>
        <dbReference type="PROSITE" id="PS50927"/>
    </source>
</evidence>
<dbReference type="GO" id="GO:0004674">
    <property type="term" value="F:protein serine/threonine kinase activity"/>
    <property type="evidence" value="ECO:0007669"/>
    <property type="project" value="UniProtKB-KW"/>
</dbReference>
<evidence type="ECO:0000256" key="6">
    <source>
        <dbReference type="ARBA" id="ARBA00022692"/>
    </source>
</evidence>
<keyword evidence="13" id="KW-1015">Disulfide bond</keyword>
<feature type="domain" description="Bulb-type lectin" evidence="21">
    <location>
        <begin position="27"/>
        <end position="146"/>
    </location>
</feature>
<dbReference type="InterPro" id="IPR036426">
    <property type="entry name" value="Bulb-type_lectin_dom_sf"/>
</dbReference>
<dbReference type="Pfam" id="PF00954">
    <property type="entry name" value="S_locus_glycop"/>
    <property type="match status" value="2"/>
</dbReference>
<keyword evidence="3" id="KW-0723">Serine/threonine-protein kinase</keyword>
<dbReference type="InterPro" id="IPR003609">
    <property type="entry name" value="Pan_app"/>
</dbReference>
<dbReference type="PROSITE" id="PS50011">
    <property type="entry name" value="PROTEIN_KINASE_DOM"/>
    <property type="match status" value="2"/>
</dbReference>
<reference evidence="23 24" key="1">
    <citation type="journal article" date="2019" name="Plant Biotechnol. J.">
        <title>The red bayberry genome and genetic basis of sex determination.</title>
        <authorList>
            <person name="Jia H.M."/>
            <person name="Jia H.J."/>
            <person name="Cai Q.L."/>
            <person name="Wang Y."/>
            <person name="Zhao H.B."/>
            <person name="Yang W.F."/>
            <person name="Wang G.Y."/>
            <person name="Li Y.H."/>
            <person name="Zhan D.L."/>
            <person name="Shen Y.T."/>
            <person name="Niu Q.F."/>
            <person name="Chang L."/>
            <person name="Qiu J."/>
            <person name="Zhao L."/>
            <person name="Xie H.B."/>
            <person name="Fu W.Y."/>
            <person name="Jin J."/>
            <person name="Li X.W."/>
            <person name="Jiao Y."/>
            <person name="Zhou C.C."/>
            <person name="Tu T."/>
            <person name="Chai C.Y."/>
            <person name="Gao J.L."/>
            <person name="Fan L.J."/>
            <person name="van de Weg E."/>
            <person name="Wang J.Y."/>
            <person name="Gao Z.S."/>
        </authorList>
    </citation>
    <scope>NUCLEOTIDE SEQUENCE [LARGE SCALE GENOMIC DNA]</scope>
    <source>
        <tissue evidence="23">Leaves</tissue>
    </source>
</reference>
<evidence type="ECO:0000256" key="16">
    <source>
        <dbReference type="ARBA" id="ARBA00047899"/>
    </source>
</evidence>
<comment type="caution">
    <text evidence="23">The sequence shown here is derived from an EMBL/GenBank/DDBJ whole genome shotgun (WGS) entry which is preliminary data.</text>
</comment>
<keyword evidence="10" id="KW-0067">ATP-binding</keyword>
<feature type="compositionally biased region" description="Polar residues" evidence="18">
    <location>
        <begin position="1552"/>
        <end position="1567"/>
    </location>
</feature>
<comment type="catalytic activity">
    <reaction evidence="16">
        <text>L-threonyl-[protein] + ATP = O-phospho-L-threonyl-[protein] + ADP + H(+)</text>
        <dbReference type="Rhea" id="RHEA:46608"/>
        <dbReference type="Rhea" id="RHEA-COMP:11060"/>
        <dbReference type="Rhea" id="RHEA-COMP:11605"/>
        <dbReference type="ChEBI" id="CHEBI:15378"/>
        <dbReference type="ChEBI" id="CHEBI:30013"/>
        <dbReference type="ChEBI" id="CHEBI:30616"/>
        <dbReference type="ChEBI" id="CHEBI:61977"/>
        <dbReference type="ChEBI" id="CHEBI:456216"/>
        <dbReference type="EC" id="2.7.11.1"/>
    </reaction>
</comment>
<evidence type="ECO:0000256" key="1">
    <source>
        <dbReference type="ARBA" id="ARBA00004167"/>
    </source>
</evidence>
<keyword evidence="12" id="KW-0472">Membrane</keyword>
<dbReference type="InterPro" id="IPR000719">
    <property type="entry name" value="Prot_kinase_dom"/>
</dbReference>
<dbReference type="CDD" id="cd00028">
    <property type="entry name" value="B_lectin"/>
    <property type="match status" value="2"/>
</dbReference>
<dbReference type="Gene3D" id="3.30.200.20">
    <property type="entry name" value="Phosphorylase Kinase, domain 1"/>
    <property type="match status" value="2"/>
</dbReference>
<dbReference type="Pfam" id="PF11883">
    <property type="entry name" value="DUF3403"/>
    <property type="match status" value="2"/>
</dbReference>
<dbReference type="Pfam" id="PF08276">
    <property type="entry name" value="PAN_2"/>
    <property type="match status" value="2"/>
</dbReference>
<keyword evidence="14" id="KW-0675">Receptor</keyword>
<keyword evidence="24" id="KW-1185">Reference proteome</keyword>
<evidence type="ECO:0000256" key="2">
    <source>
        <dbReference type="ARBA" id="ARBA00012513"/>
    </source>
</evidence>
<evidence type="ECO:0000256" key="17">
    <source>
        <dbReference type="ARBA" id="ARBA00048679"/>
    </source>
</evidence>
<evidence type="ECO:0000256" key="7">
    <source>
        <dbReference type="ARBA" id="ARBA00022729"/>
    </source>
</evidence>
<dbReference type="SUPFAM" id="SSF51110">
    <property type="entry name" value="alpha-D-mannose-specific plant lectins"/>
    <property type="match status" value="2"/>
</dbReference>
<evidence type="ECO:0000259" key="22">
    <source>
        <dbReference type="PROSITE" id="PS50948"/>
    </source>
</evidence>
<dbReference type="GO" id="GO:0016020">
    <property type="term" value="C:membrane"/>
    <property type="evidence" value="ECO:0007669"/>
    <property type="project" value="UniProtKB-SubCell"/>
</dbReference>
<keyword evidence="7 19" id="KW-0732">Signal</keyword>
<keyword evidence="8" id="KW-0547">Nucleotide-binding</keyword>
<accession>A0A6A1VQP7</accession>
<evidence type="ECO:0000256" key="15">
    <source>
        <dbReference type="ARBA" id="ARBA00023180"/>
    </source>
</evidence>
<dbReference type="OrthoDB" id="4062651at2759"/>
<dbReference type="SMART" id="SM00108">
    <property type="entry name" value="B_lectin"/>
    <property type="match status" value="2"/>
</dbReference>
<evidence type="ECO:0000256" key="9">
    <source>
        <dbReference type="ARBA" id="ARBA00022777"/>
    </source>
</evidence>
<dbReference type="PANTHER" id="PTHR32444">
    <property type="entry name" value="BULB-TYPE LECTIN DOMAIN-CONTAINING PROTEIN"/>
    <property type="match status" value="1"/>
</dbReference>
<keyword evidence="5" id="KW-0808">Transferase</keyword>
<evidence type="ECO:0000313" key="23">
    <source>
        <dbReference type="EMBL" id="KAB1215249.1"/>
    </source>
</evidence>
<protein>
    <recommendedName>
        <fullName evidence="2">non-specific serine/threonine protein kinase</fullName>
        <ecNumber evidence="2">2.7.11.1</ecNumber>
    </recommendedName>
</protein>
<dbReference type="CDD" id="cd01098">
    <property type="entry name" value="PAN_AP_plant"/>
    <property type="match status" value="2"/>
</dbReference>
<feature type="chain" id="PRO_5025566532" description="non-specific serine/threonine protein kinase" evidence="19">
    <location>
        <begin position="20"/>
        <end position="1573"/>
    </location>
</feature>
<dbReference type="InterPro" id="IPR008271">
    <property type="entry name" value="Ser/Thr_kinase_AS"/>
</dbReference>
<evidence type="ECO:0000259" key="20">
    <source>
        <dbReference type="PROSITE" id="PS50011"/>
    </source>
</evidence>
<dbReference type="InterPro" id="IPR021820">
    <property type="entry name" value="S-locus_recpt_kinase_C"/>
</dbReference>
<dbReference type="Proteomes" id="UP000516437">
    <property type="component" value="Chromosome 4"/>
</dbReference>
<evidence type="ECO:0000256" key="3">
    <source>
        <dbReference type="ARBA" id="ARBA00022527"/>
    </source>
</evidence>
<gene>
    <name evidence="23" type="ORF">CJ030_MR4G004188</name>
</gene>
<dbReference type="SUPFAM" id="SSF56112">
    <property type="entry name" value="Protein kinase-like (PK-like)"/>
    <property type="match status" value="2"/>
</dbReference>
<dbReference type="Gene3D" id="1.10.510.10">
    <property type="entry name" value="Transferase(Phosphotransferase) domain 1"/>
    <property type="match status" value="2"/>
</dbReference>
<evidence type="ECO:0000256" key="14">
    <source>
        <dbReference type="ARBA" id="ARBA00023170"/>
    </source>
</evidence>
<evidence type="ECO:0000256" key="13">
    <source>
        <dbReference type="ARBA" id="ARBA00023157"/>
    </source>
</evidence>
<feature type="domain" description="Protein kinase" evidence="20">
    <location>
        <begin position="1329"/>
        <end position="1573"/>
    </location>
</feature>
<dbReference type="PANTHER" id="PTHR32444:SF183">
    <property type="entry name" value="APPLE DOMAIN-CONTAINING PROTEIN"/>
    <property type="match status" value="1"/>
</dbReference>
<dbReference type="SMART" id="SM00220">
    <property type="entry name" value="S_TKc"/>
    <property type="match status" value="1"/>
</dbReference>
<evidence type="ECO:0000256" key="12">
    <source>
        <dbReference type="ARBA" id="ARBA00023136"/>
    </source>
</evidence>
<feature type="signal peptide" evidence="19">
    <location>
        <begin position="1"/>
        <end position="19"/>
    </location>
</feature>
<feature type="domain" description="Apple" evidence="22">
    <location>
        <begin position="1235"/>
        <end position="1316"/>
    </location>
</feature>
<evidence type="ECO:0000256" key="19">
    <source>
        <dbReference type="SAM" id="SignalP"/>
    </source>
</evidence>
<dbReference type="Gene3D" id="3.50.4.10">
    <property type="entry name" value="Hepatocyte Growth Factor"/>
    <property type="match status" value="1"/>
</dbReference>
<evidence type="ECO:0000256" key="18">
    <source>
        <dbReference type="SAM" id="MobiDB-lite"/>
    </source>
</evidence>
<dbReference type="Pfam" id="PF01453">
    <property type="entry name" value="B_lectin"/>
    <property type="match status" value="2"/>
</dbReference>
<evidence type="ECO:0000256" key="5">
    <source>
        <dbReference type="ARBA" id="ARBA00022679"/>
    </source>
</evidence>
<evidence type="ECO:0000256" key="4">
    <source>
        <dbReference type="ARBA" id="ARBA00022553"/>
    </source>
</evidence>
<dbReference type="PROSITE" id="PS00108">
    <property type="entry name" value="PROTEIN_KINASE_ST"/>
    <property type="match status" value="1"/>
</dbReference>
<evidence type="ECO:0000313" key="24">
    <source>
        <dbReference type="Proteomes" id="UP000516437"/>
    </source>
</evidence>
<comment type="subcellular location">
    <subcellularLocation>
        <location evidence="1">Membrane</location>
        <topology evidence="1">Single-pass membrane protein</topology>
    </subcellularLocation>
</comment>
<dbReference type="SMART" id="SM00473">
    <property type="entry name" value="PAN_AP"/>
    <property type="match status" value="2"/>
</dbReference>
<evidence type="ECO:0000256" key="8">
    <source>
        <dbReference type="ARBA" id="ARBA00022741"/>
    </source>
</evidence>
<dbReference type="PROSITE" id="PS50927">
    <property type="entry name" value="BULB_LECTIN"/>
    <property type="match status" value="2"/>
</dbReference>
<keyword evidence="9" id="KW-0418">Kinase</keyword>
<proteinExistence type="predicted"/>
<keyword evidence="4" id="KW-0597">Phosphoprotein</keyword>
<dbReference type="FunFam" id="1.10.510.10:FF:000060">
    <property type="entry name" value="G-type lectin S-receptor-like serine/threonine-protein kinase"/>
    <property type="match status" value="1"/>
</dbReference>
<dbReference type="InterPro" id="IPR001480">
    <property type="entry name" value="Bulb-type_lectin_dom"/>
</dbReference>
<evidence type="ECO:0000256" key="11">
    <source>
        <dbReference type="ARBA" id="ARBA00022989"/>
    </source>
</evidence>
<dbReference type="InterPro" id="IPR011009">
    <property type="entry name" value="Kinase-like_dom_sf"/>
</dbReference>
<dbReference type="GO" id="GO:0005524">
    <property type="term" value="F:ATP binding"/>
    <property type="evidence" value="ECO:0007669"/>
    <property type="project" value="UniProtKB-KW"/>
</dbReference>
<organism evidence="23 24">
    <name type="scientific">Morella rubra</name>
    <name type="common">Chinese bayberry</name>
    <dbReference type="NCBI Taxonomy" id="262757"/>
    <lineage>
        <taxon>Eukaryota</taxon>
        <taxon>Viridiplantae</taxon>
        <taxon>Streptophyta</taxon>
        <taxon>Embryophyta</taxon>
        <taxon>Tracheophyta</taxon>
        <taxon>Spermatophyta</taxon>
        <taxon>Magnoliopsida</taxon>
        <taxon>eudicotyledons</taxon>
        <taxon>Gunneridae</taxon>
        <taxon>Pentapetalae</taxon>
        <taxon>rosids</taxon>
        <taxon>fabids</taxon>
        <taxon>Fagales</taxon>
        <taxon>Myricaceae</taxon>
        <taxon>Morella</taxon>
    </lineage>
</organism>
<feature type="region of interest" description="Disordered" evidence="18">
    <location>
        <begin position="1552"/>
        <end position="1573"/>
    </location>
</feature>
<dbReference type="PROSITE" id="PS50948">
    <property type="entry name" value="PAN"/>
    <property type="match status" value="2"/>
</dbReference>
<dbReference type="InterPro" id="IPR000858">
    <property type="entry name" value="S_locus_glycoprot_dom"/>
</dbReference>
<keyword evidence="6" id="KW-0812">Transmembrane</keyword>
<feature type="domain" description="Protein kinase" evidence="20">
    <location>
        <begin position="486"/>
        <end position="750"/>
    </location>
</feature>
<comment type="catalytic activity">
    <reaction evidence="17">
        <text>L-seryl-[protein] + ATP = O-phospho-L-seryl-[protein] + ADP + H(+)</text>
        <dbReference type="Rhea" id="RHEA:17989"/>
        <dbReference type="Rhea" id="RHEA-COMP:9863"/>
        <dbReference type="Rhea" id="RHEA-COMP:11604"/>
        <dbReference type="ChEBI" id="CHEBI:15378"/>
        <dbReference type="ChEBI" id="CHEBI:29999"/>
        <dbReference type="ChEBI" id="CHEBI:30616"/>
        <dbReference type="ChEBI" id="CHEBI:83421"/>
        <dbReference type="ChEBI" id="CHEBI:456216"/>
        <dbReference type="EC" id="2.7.11.1"/>
    </reaction>
</comment>
<sequence length="1573" mass="174663">MSPRLSLLIASLLLLFCLGLKSIHTVTDTIQPGQSLKFPEEIVSANGNFSLGFFSPGNSTKHYVGIWFHNIPEKTVVWVANREYPFPHNGSVLTYNLDGTLVISDERMQYTVANTSSGNDTYAMLLDTGNLILKNGVLEVLWQSFDVPTDSILAGMLEDEDSFGALMSFASWRSPEDPSPGLFTMRLNFNYITLLNKSAEYWTSSLDSIWPINRTSGISRIVLDVSGQLKLQSWSEDDQRWLSLNSSRCGAYALCGAFSKCNETADEPCGCLPGFTNFSGNGCVRNTSLQCSNNMNGQKDGFLQMSNVDWPSSPLRSNISSNECESICLENCSCTAYAYESKRRKRKLKNCLLWDGSLLNLKQLPEYESHGYDIYLKLAPSDLVTEDSNSSTPTVTDPGYNYSKNNQLLDILPTSLAILILCVSVYLLRRKLRRRGENLLQLDVGMNLNSDDSEFSEANKHGYSRKREVKMPLFSFASVSAATGNFSATNKLGEGGFGPVYKGILLNGDEVAVKRLSRRSGQGWEELKNEAMLWSFAFGALMLQFTHIAMADPEKRRILDWKTRVRVIEGVAQGLLYLHQYSRLRIIHRDLKASNILLDIDMNPKISDFGMARIFGGNESQANTNRIVGTYGYMSPEYALEGLFSIKSDIFSFGVLLLEIVSGRKNTGFYMTDSFHLLGYAWDLWTSNRGSDLMDPLLDDISSMDMVLRYVNIGLLCVQESAADRPTMSDVASMLSNEAAVLPYPKQPGFLNVRSMVNTNPVNSTPEVCSVNQATVSIMEGRLYRMRNEIDDFFMLMRQDFSTLVVCVISLIEAWDLWTSNRGSDLMDPLLDDISSMNMVLRYVNIGLLCVQESAADRPTMSDVTSMLSNEAAVLPYPKQPGFLNVRSMVNTNPVNSTPEVCSVNHATVSIMEGRSSLSVDTITPSRSIRDGDTLVSAGQTFQLGFFSPGSSKSRYVGIWYMVSPETVVWVANRDNPINDHSGVLKVTNEGVFVLLNGTNSIVWSSSTSRATGSPVAQLLDSGNIVVKDGTIGDLENFLWQSFDYPCDTLLPEMKIGRNLVTGLDKFLSSWKSAEDPSQGQFSLRITSRGFPQLVTMDGARIKSRAGPWNGLEFTGYPYSRQNPVFQSEFVWNENEVYYKFKLKNSSVLSRVLLSPSGTGGRFTWIDRTRTWEPLSATTEADQCENYAFCGAYATCDASYFPVCACLEGFLPKSPKNWSAEDWSDGCVRRTPLDCNGGDGFLKYTGLKLPDTSSSWFNTTTSLEECEGLCLNNCSCTAYSSLDIRGNGSGCLLWFGNLNDIKVYSQGGQELFMRVAISELAIANATENFSSNNKLGEGGFGPVYKGTLLEGQVIAVKRLSKHSGQGPSEFKNEVKFIAKLQHRNLVKLLGCCIQGNEKILVYEYMPNKSLDAFIFGLCFDPTKACDIHLLRYPLLLLTLLTAENSASGYMSPEYAGHGHYSVKSDVFSFGVLVLEIAWRLWIEDRPMELLDESIGDSYTIEVLRCIHVGLLCVQQRPEDRPSMSSVVLMLSSESSLPKPRQPGFYTCFPEADSSSSKHATYSANEVSITFGPR</sequence>
<name>A0A6A1VQP7_9ROSI</name>
<evidence type="ECO:0000256" key="10">
    <source>
        <dbReference type="ARBA" id="ARBA00022840"/>
    </source>
</evidence>